<feature type="domain" description="RanBP2-type" evidence="5">
    <location>
        <begin position="500"/>
        <end position="519"/>
    </location>
</feature>
<dbReference type="PROSITE" id="PS01358">
    <property type="entry name" value="ZF_RANBP2_1"/>
    <property type="match status" value="1"/>
</dbReference>
<organism evidence="6 7">
    <name type="scientific">Nesidiocoris tenuis</name>
    <dbReference type="NCBI Taxonomy" id="355587"/>
    <lineage>
        <taxon>Eukaryota</taxon>
        <taxon>Metazoa</taxon>
        <taxon>Ecdysozoa</taxon>
        <taxon>Arthropoda</taxon>
        <taxon>Hexapoda</taxon>
        <taxon>Insecta</taxon>
        <taxon>Pterygota</taxon>
        <taxon>Neoptera</taxon>
        <taxon>Paraneoptera</taxon>
        <taxon>Hemiptera</taxon>
        <taxon>Heteroptera</taxon>
        <taxon>Panheteroptera</taxon>
        <taxon>Cimicomorpha</taxon>
        <taxon>Miridae</taxon>
        <taxon>Dicyphina</taxon>
        <taxon>Nesidiocoris</taxon>
    </lineage>
</organism>
<feature type="compositionally biased region" description="Polar residues" evidence="4">
    <location>
        <begin position="483"/>
        <end position="492"/>
    </location>
</feature>
<name>A0ABN7AIQ5_9HEMI</name>
<dbReference type="PANTHER" id="PTHR15326:SF2">
    <property type="entry name" value="PROTEIN TAMOZHENNIC"/>
    <property type="match status" value="1"/>
</dbReference>
<protein>
    <submittedName>
        <fullName evidence="6">Spermatogenesis associated 2</fullName>
    </submittedName>
</protein>
<evidence type="ECO:0000256" key="2">
    <source>
        <dbReference type="ARBA" id="ARBA00022771"/>
    </source>
</evidence>
<dbReference type="Gene3D" id="1.20.58.2190">
    <property type="match status" value="1"/>
</dbReference>
<accession>A0ABN7AIQ5</accession>
<evidence type="ECO:0000313" key="6">
    <source>
        <dbReference type="EMBL" id="BES90217.1"/>
    </source>
</evidence>
<dbReference type="SUPFAM" id="SSF143503">
    <property type="entry name" value="PUG domain-like"/>
    <property type="match status" value="1"/>
</dbReference>
<dbReference type="Gene3D" id="2.30.30.380">
    <property type="entry name" value="Zn-finger domain of Sec23/24"/>
    <property type="match status" value="1"/>
</dbReference>
<sequence length="567" mass="64092">MAHAVFSGLPPAEVENLYWLNIDKYHLSYLYAEESPQKIAEKERLENVIKDFLGHIPHNRKFFLPTTAQIFQKSVTEVPDFSIVKLSQAWTVIGQYAQNLISQPWRKEFHKIQMYSGYYEHNVRNILIGGEQMLMFMGYELIDVGVMYLEGPVDPDRVALVSKDCFIASSECQVMFQIYSEMIGRSNNIRYDDILHFRERNVCDMDKAVIELSSPHHHTGVPFHPSMGIPYGTCAKVLHQRMAYNNKESMYHPQYGSHCLNPNDHGSYSSVAPHNLVPQPYFVVYPTNGCPYPSSVQHYYQQVPSIHAGSVPTGQLIEVDSSVPSLHHKHHSIDKSRKRNSSEPLKHERSSGHHHYQAHEDEVDYRNSRELVRNWLHYDELEVERNELARKLCEEMKHQAPMTETPTSSSPSILQDSFAKGTTTTTKKKEKKPALKMPVLSALSARPVSLKPSPSNNVGTGGGGTGGDSSSNHNKINSSNSSRTNKGRSTSYNGSSDNFWECLSCTFHNKPSVDICEMCDKSRIQGNEVIPLASGGRECDFCTLVNERGEEKCRACGECLKDSPTYI</sequence>
<evidence type="ECO:0000259" key="5">
    <source>
        <dbReference type="PROSITE" id="PS01358"/>
    </source>
</evidence>
<feature type="region of interest" description="Disordered" evidence="4">
    <location>
        <begin position="399"/>
        <end position="492"/>
    </location>
</feature>
<feature type="compositionally biased region" description="Low complexity" evidence="4">
    <location>
        <begin position="469"/>
        <end position="482"/>
    </location>
</feature>
<feature type="compositionally biased region" description="Basic residues" evidence="4">
    <location>
        <begin position="326"/>
        <end position="339"/>
    </location>
</feature>
<keyword evidence="2" id="KW-0863">Zinc-finger</keyword>
<dbReference type="SUPFAM" id="SSF90209">
    <property type="entry name" value="Ran binding protein zinc finger-like"/>
    <property type="match status" value="1"/>
</dbReference>
<dbReference type="InterPro" id="IPR001876">
    <property type="entry name" value="Znf_RanBP2"/>
</dbReference>
<evidence type="ECO:0000313" key="7">
    <source>
        <dbReference type="Proteomes" id="UP001307889"/>
    </source>
</evidence>
<dbReference type="InterPro" id="IPR048839">
    <property type="entry name" value="SPATA2_PUB-like"/>
</dbReference>
<evidence type="ECO:0000256" key="1">
    <source>
        <dbReference type="ARBA" id="ARBA00022723"/>
    </source>
</evidence>
<evidence type="ECO:0000256" key="4">
    <source>
        <dbReference type="SAM" id="MobiDB-lite"/>
    </source>
</evidence>
<keyword evidence="3" id="KW-0862">Zinc</keyword>
<dbReference type="SMART" id="SM00547">
    <property type="entry name" value="ZnF_RBZ"/>
    <property type="match status" value="2"/>
</dbReference>
<feature type="compositionally biased region" description="Basic and acidic residues" evidence="4">
    <location>
        <begin position="340"/>
        <end position="363"/>
    </location>
</feature>
<keyword evidence="7" id="KW-1185">Reference proteome</keyword>
<gene>
    <name evidence="6" type="ORF">NTJ_03025</name>
</gene>
<dbReference type="Proteomes" id="UP001307889">
    <property type="component" value="Chromosome 2"/>
</dbReference>
<keyword evidence="1" id="KW-0479">Metal-binding</keyword>
<dbReference type="EMBL" id="AP028910">
    <property type="protein sequence ID" value="BES90217.1"/>
    <property type="molecule type" value="Genomic_DNA"/>
</dbReference>
<feature type="region of interest" description="Disordered" evidence="4">
    <location>
        <begin position="324"/>
        <end position="363"/>
    </location>
</feature>
<dbReference type="InterPro" id="IPR036443">
    <property type="entry name" value="Znf_RanBP2_sf"/>
</dbReference>
<reference evidence="6 7" key="1">
    <citation type="submission" date="2023-09" db="EMBL/GenBank/DDBJ databases">
        <title>Nesidiocoris tenuis whole genome shotgun sequence.</title>
        <authorList>
            <person name="Shibata T."/>
            <person name="Shimoda M."/>
            <person name="Kobayashi T."/>
            <person name="Uehara T."/>
        </authorList>
    </citation>
    <scope>NUCLEOTIDE SEQUENCE [LARGE SCALE GENOMIC DNA]</scope>
    <source>
        <strain evidence="6 7">Japan</strain>
    </source>
</reference>
<evidence type="ECO:0000256" key="3">
    <source>
        <dbReference type="ARBA" id="ARBA00022833"/>
    </source>
</evidence>
<dbReference type="Pfam" id="PF21388">
    <property type="entry name" value="SPATA2_PUB-like"/>
    <property type="match status" value="1"/>
</dbReference>
<dbReference type="PANTHER" id="PTHR15326">
    <property type="entry name" value="SPERMATOGENESIS-ASSOCIATED PROTEIN 2/TAMOZHENNIC"/>
    <property type="match status" value="1"/>
</dbReference>
<proteinExistence type="predicted"/>
<dbReference type="InterPro" id="IPR036339">
    <property type="entry name" value="PUB-like_dom_sf"/>
</dbReference>